<dbReference type="AlphaFoldDB" id="A0A9D2JE32"/>
<evidence type="ECO:0000313" key="2">
    <source>
        <dbReference type="EMBL" id="HIZ45922.1"/>
    </source>
</evidence>
<dbReference type="Proteomes" id="UP000824062">
    <property type="component" value="Unassembled WGS sequence"/>
</dbReference>
<dbReference type="EMBL" id="DXBM01000027">
    <property type="protein sequence ID" value="HIZ45922.1"/>
    <property type="molecule type" value="Genomic_DNA"/>
</dbReference>
<evidence type="ECO:0000256" key="1">
    <source>
        <dbReference type="ARBA" id="ARBA00006007"/>
    </source>
</evidence>
<accession>A0A9D2JE32</accession>
<dbReference type="NCBIfam" id="TIGR00259">
    <property type="entry name" value="thylakoid_BtpA"/>
    <property type="match status" value="1"/>
</dbReference>
<dbReference type="PANTHER" id="PTHR21381">
    <property type="entry name" value="ZGC:162297"/>
    <property type="match status" value="1"/>
</dbReference>
<dbReference type="PANTHER" id="PTHR21381:SF3">
    <property type="entry name" value="SGC REGION PROTEIN SGCQ-RELATED"/>
    <property type="match status" value="1"/>
</dbReference>
<name>A0A9D2JE32_9ACTN</name>
<evidence type="ECO:0000313" key="3">
    <source>
        <dbReference type="Proteomes" id="UP000824062"/>
    </source>
</evidence>
<proteinExistence type="inferred from homology"/>
<dbReference type="InterPro" id="IPR011060">
    <property type="entry name" value="RibuloseP-bd_barrel"/>
</dbReference>
<comment type="similarity">
    <text evidence="1">Belongs to the BtpA family.</text>
</comment>
<reference evidence="2" key="2">
    <citation type="submission" date="2021-04" db="EMBL/GenBank/DDBJ databases">
        <authorList>
            <person name="Gilroy R."/>
        </authorList>
    </citation>
    <scope>NUCLEOTIDE SEQUENCE</scope>
    <source>
        <strain evidence="2">ChiHjej12B11-14209</strain>
    </source>
</reference>
<dbReference type="Pfam" id="PF03437">
    <property type="entry name" value="BtpA"/>
    <property type="match status" value="1"/>
</dbReference>
<dbReference type="InterPro" id="IPR005137">
    <property type="entry name" value="BtpA"/>
</dbReference>
<gene>
    <name evidence="2" type="ORF">IAA19_02750</name>
</gene>
<dbReference type="SUPFAM" id="SSF51366">
    <property type="entry name" value="Ribulose-phoshate binding barrel"/>
    <property type="match status" value="1"/>
</dbReference>
<comment type="caution">
    <text evidence="2">The sequence shown here is derived from an EMBL/GenBank/DDBJ whole genome shotgun (WGS) entry which is preliminary data.</text>
</comment>
<sequence length="268" mass="28570">MWLKQVFGTDKPVIGMIHLQAMPTDPKFKPERGVEFIVESARADLAALRGAGFDGVLFCNEFSIPYTTKVPVVTVATMSYVIGRLADELTVPFGITVANDARMAFDVAAATGASFVRGILHGAHAGVYGLSSVDPGEVERHRYEVGCGDVKTMTAIIPEGTRQVAERPIEEVVKTLTFNLNPDTLLIYSDKPGSAVDEDLVRKVKACTDTPVLASNGVKASTVAEIISIADGCIVGTGIKVDGNFYNPIDPARARELMANARAARGEA</sequence>
<organism evidence="2 3">
    <name type="scientific">Candidatus Olsenella pullistercoris</name>
    <dbReference type="NCBI Taxonomy" id="2838712"/>
    <lineage>
        <taxon>Bacteria</taxon>
        <taxon>Bacillati</taxon>
        <taxon>Actinomycetota</taxon>
        <taxon>Coriobacteriia</taxon>
        <taxon>Coriobacteriales</taxon>
        <taxon>Atopobiaceae</taxon>
        <taxon>Olsenella</taxon>
    </lineage>
</organism>
<reference evidence="2" key="1">
    <citation type="journal article" date="2021" name="PeerJ">
        <title>Extensive microbial diversity within the chicken gut microbiome revealed by metagenomics and culture.</title>
        <authorList>
            <person name="Gilroy R."/>
            <person name="Ravi A."/>
            <person name="Getino M."/>
            <person name="Pursley I."/>
            <person name="Horton D.L."/>
            <person name="Alikhan N.F."/>
            <person name="Baker D."/>
            <person name="Gharbi K."/>
            <person name="Hall N."/>
            <person name="Watson M."/>
            <person name="Adriaenssens E.M."/>
            <person name="Foster-Nyarko E."/>
            <person name="Jarju S."/>
            <person name="Secka A."/>
            <person name="Antonio M."/>
            <person name="Oren A."/>
            <person name="Chaudhuri R.R."/>
            <person name="La Ragione R."/>
            <person name="Hildebrand F."/>
            <person name="Pallen M.J."/>
        </authorList>
    </citation>
    <scope>NUCLEOTIDE SEQUENCE</scope>
    <source>
        <strain evidence="2">ChiHjej12B11-14209</strain>
    </source>
</reference>
<dbReference type="PIRSF" id="PIRSF005956">
    <property type="entry name" value="BtpA"/>
    <property type="match status" value="1"/>
</dbReference>
<protein>
    <submittedName>
        <fullName evidence="2">BtpA/SgcQ family protein</fullName>
    </submittedName>
</protein>